<sequence>LLSVFPRSGAKMQALTGTKRMTGMLQKHLYMRNIKPSSTGRRLLSGAEYQGMGTGILISMRRTWFHRAVFTSSDLMLRTPREFSPLIT</sequence>
<proteinExistence type="predicted"/>
<evidence type="ECO:0000313" key="2">
    <source>
        <dbReference type="Proteomes" id="UP000266188"/>
    </source>
</evidence>
<organism evidence="1 2">
    <name type="scientific">Aspergillus sclerotialis</name>
    <dbReference type="NCBI Taxonomy" id="2070753"/>
    <lineage>
        <taxon>Eukaryota</taxon>
        <taxon>Fungi</taxon>
        <taxon>Dikarya</taxon>
        <taxon>Ascomycota</taxon>
        <taxon>Pezizomycotina</taxon>
        <taxon>Eurotiomycetes</taxon>
        <taxon>Eurotiomycetidae</taxon>
        <taxon>Eurotiales</taxon>
        <taxon>Aspergillaceae</taxon>
        <taxon>Aspergillus</taxon>
        <taxon>Aspergillus subgen. Polypaecilum</taxon>
    </lineage>
</organism>
<dbReference type="AlphaFoldDB" id="A0A3A2Z0D7"/>
<protein>
    <submittedName>
        <fullName evidence="1">DNA repair protein</fullName>
    </submittedName>
</protein>
<evidence type="ECO:0000313" key="1">
    <source>
        <dbReference type="EMBL" id="RJE16598.1"/>
    </source>
</evidence>
<gene>
    <name evidence="1" type="ORF">PHISCL_11065</name>
</gene>
<name>A0A3A2Z0D7_9EURO</name>
<dbReference type="EMBL" id="MVGC01003716">
    <property type="protein sequence ID" value="RJE16598.1"/>
    <property type="molecule type" value="Genomic_DNA"/>
</dbReference>
<accession>A0A3A2Z0D7</accession>
<dbReference type="Proteomes" id="UP000266188">
    <property type="component" value="Unassembled WGS sequence"/>
</dbReference>
<keyword evidence="2" id="KW-1185">Reference proteome</keyword>
<feature type="non-terminal residue" evidence="1">
    <location>
        <position position="1"/>
    </location>
</feature>
<feature type="non-terminal residue" evidence="1">
    <location>
        <position position="88"/>
    </location>
</feature>
<reference evidence="2" key="1">
    <citation type="submission" date="2017-02" db="EMBL/GenBank/DDBJ databases">
        <authorList>
            <person name="Tafer H."/>
            <person name="Lopandic K."/>
        </authorList>
    </citation>
    <scope>NUCLEOTIDE SEQUENCE [LARGE SCALE GENOMIC DNA]</scope>
    <source>
        <strain evidence="2">CBS 366.77</strain>
    </source>
</reference>
<comment type="caution">
    <text evidence="1">The sequence shown here is derived from an EMBL/GenBank/DDBJ whole genome shotgun (WGS) entry which is preliminary data.</text>
</comment>